<dbReference type="RefSeq" id="WP_160627863.1">
    <property type="nucleotide sequence ID" value="NZ_CP047593.1"/>
</dbReference>
<evidence type="ECO:0000313" key="2">
    <source>
        <dbReference type="EMBL" id="QHI68991.1"/>
    </source>
</evidence>
<feature type="domain" description="Autotransporter" evidence="1">
    <location>
        <begin position="848"/>
        <end position="1122"/>
    </location>
</feature>
<keyword evidence="3" id="KW-1185">Reference proteome</keyword>
<accession>A0A6P1M577</accession>
<dbReference type="NCBIfam" id="TIGR04393">
    <property type="entry name" value="rpt_T5SS_PEPC"/>
    <property type="match status" value="9"/>
</dbReference>
<reference evidence="2 3" key="1">
    <citation type="submission" date="2020-01" db="EMBL/GenBank/DDBJ databases">
        <title>Ponticoccus aerotolerans gen. nov., sp. nov., an anaerobic bacterium and proposal of Ponticoccusceae fam. nov., Ponticoccusles ord. nov. and Ponticoccuse classis nov. in the phylum Kiritimatiellaeota.</title>
        <authorList>
            <person name="Zhou L.Y."/>
            <person name="Du Z.J."/>
        </authorList>
    </citation>
    <scope>NUCLEOTIDE SEQUENCE [LARGE SCALE GENOMIC DNA]</scope>
    <source>
        <strain evidence="2 3">S-5007</strain>
    </source>
</reference>
<dbReference type="Proteomes" id="UP000464954">
    <property type="component" value="Chromosome"/>
</dbReference>
<dbReference type="SMART" id="SM00869">
    <property type="entry name" value="Autotransporter"/>
    <property type="match status" value="1"/>
</dbReference>
<gene>
    <name evidence="2" type="ORF">GT409_05845</name>
</gene>
<dbReference type="SUPFAM" id="SSF103515">
    <property type="entry name" value="Autotransporter"/>
    <property type="match status" value="1"/>
</dbReference>
<organism evidence="2 3">
    <name type="scientific">Tichowtungia aerotolerans</name>
    <dbReference type="NCBI Taxonomy" id="2697043"/>
    <lineage>
        <taxon>Bacteria</taxon>
        <taxon>Pseudomonadati</taxon>
        <taxon>Kiritimatiellota</taxon>
        <taxon>Tichowtungiia</taxon>
        <taxon>Tichowtungiales</taxon>
        <taxon>Tichowtungiaceae</taxon>
        <taxon>Tichowtungia</taxon>
    </lineage>
</organism>
<proteinExistence type="predicted"/>
<dbReference type="KEGG" id="taer:GT409_05845"/>
<dbReference type="InterPro" id="IPR005546">
    <property type="entry name" value="Autotransporte_beta"/>
</dbReference>
<name>A0A6P1M577_9BACT</name>
<sequence>MARLIITVTIILIGVSKIWAGNIYVDGEWTVDSGPVYGPTDNIFVGYYGNGQLIITNTGAVHDYTGCVGYAPQAAGTVIVTGAGSVWSNSSWLSVGEYGTGTLNIKDGGAAYSYDGYVGYAPGSTGQVTVDGAGSTWINSSWLSVGEYGTGTLMITNGGAVYNYDGYVGYTPYGTGTVTVTGLGSAWLNASVLLVGAGGSGTLNIEDGGTVYNTEGYVGFDSDSRALVTGDGSTWINSSWLSVGEYGIGELVISNGGTVFSSEGYVGYNSGATGTVTVTGSGSVWSNAGYLGMGDFGSGTLNVENGGAVYNSDGCLGFYTDAEGQAVVTGSGSIWSNSADLYVGGYGTGQLTVSDGGAVYNDFGYIGYQAGSTGSVMVTGSDSAWYSDGLFVGDRYGNGSLVITNNGRVEAGVVYVGMNFTNHNGSVYFGTGGSLDADTLYFSPEDFYGTGTVTVRGVLSDMDVVFDGSSLATNMAGDVTVLTDAQNMTGVLGAGWKGDGSLLITNGVVVSSRAGMLGFNKGSFGSAVITGSNSVWNTESLRIAHMGNGEMTIENGGSVFSDTGIIGRDGTAGTVNVIGVGSVWSNRYALRVGSWGEGSLIISNGAAVYSDYADLASRGGTGRVHISGTGSMWKNAGDVYLAAVDETTIPTNRPIQLPDLGPAYLTVDHAGVVDIGGSLFAGMNSTVALAGGAQLHVGGDATFAAGSLLDFKLSDEDGTGKMTVDGTLINEGAKVKLTSSEALKLYSEYELIAAGSIEDLFGLFDTNDVLSVYDFSLSSTATNVLATVHGLKLQETDTPSVAKASAASANVVMHNVSKHAGIARTLLREEQSSDSSTPEGPSGPSALLASGEWTGYMRQFNDFGGQKSEGSLDGFDWQTSGYLAGVEKRINPQLIIGFGAGQAWTDLDGKRGSGGGSTDMFMTSLYGNWFNENAYCEFGLLYARADNDTERTDTALDHYTGNYDSAMFGGWIEAGWLTRKTQAIELEPYIRSTYISGHQDEYTDQGGPSPLTVRANGTDNWQIEGGARLSRKWELENSKPLRLELKAGVQCELLDNSVTVNTEVIGVGQRASSPEADRAALILGARADLGLTDALHIGIGYEPSFSGNWQNHLIDFTLKYEF</sequence>
<evidence type="ECO:0000313" key="3">
    <source>
        <dbReference type="Proteomes" id="UP000464954"/>
    </source>
</evidence>
<dbReference type="Pfam" id="PF03797">
    <property type="entry name" value="Autotransporter"/>
    <property type="match status" value="1"/>
</dbReference>
<evidence type="ECO:0000259" key="1">
    <source>
        <dbReference type="PROSITE" id="PS51208"/>
    </source>
</evidence>
<dbReference type="Gene3D" id="2.40.128.130">
    <property type="entry name" value="Autotransporter beta-domain"/>
    <property type="match status" value="1"/>
</dbReference>
<dbReference type="EMBL" id="CP047593">
    <property type="protein sequence ID" value="QHI68991.1"/>
    <property type="molecule type" value="Genomic_DNA"/>
</dbReference>
<dbReference type="PROSITE" id="PS51208">
    <property type="entry name" value="AUTOTRANSPORTER"/>
    <property type="match status" value="1"/>
</dbReference>
<dbReference type="InterPro" id="IPR036709">
    <property type="entry name" value="Autotransporte_beta_dom_sf"/>
</dbReference>
<protein>
    <submittedName>
        <fullName evidence="2">Autotransporter domain-containing protein</fullName>
    </submittedName>
</protein>
<dbReference type="InterPro" id="IPR030895">
    <property type="entry name" value="T5SS_PEPC_rpt"/>
</dbReference>
<dbReference type="AlphaFoldDB" id="A0A6P1M577"/>